<keyword evidence="1" id="KW-0472">Membrane</keyword>
<feature type="transmembrane region" description="Helical" evidence="1">
    <location>
        <begin position="66"/>
        <end position="83"/>
    </location>
</feature>
<evidence type="ECO:0000313" key="3">
    <source>
        <dbReference type="Proteomes" id="UP000650424"/>
    </source>
</evidence>
<keyword evidence="2" id="KW-0378">Hydrolase</keyword>
<feature type="transmembrane region" description="Helical" evidence="1">
    <location>
        <begin position="27"/>
        <end position="46"/>
    </location>
</feature>
<proteinExistence type="predicted"/>
<evidence type="ECO:0000256" key="1">
    <source>
        <dbReference type="SAM" id="Phobius"/>
    </source>
</evidence>
<evidence type="ECO:0000313" key="2">
    <source>
        <dbReference type="EMBL" id="MBC3917669.1"/>
    </source>
</evidence>
<keyword evidence="2" id="KW-0645">Protease</keyword>
<keyword evidence="1" id="KW-0812">Transmembrane</keyword>
<dbReference type="Gene3D" id="3.90.226.10">
    <property type="entry name" value="2-enoyl-CoA Hydratase, Chain A, domain 1"/>
    <property type="match status" value="1"/>
</dbReference>
<comment type="caution">
    <text evidence="2">The sequence shown here is derived from an EMBL/GenBank/DDBJ whole genome shotgun (WGS) entry which is preliminary data.</text>
</comment>
<accession>A0ABR6ZPZ9</accession>
<gene>
    <name evidence="2" type="ORF">H8L32_09310</name>
</gene>
<organism evidence="2 3">
    <name type="scientific">Undibacterium hunanense</name>
    <dbReference type="NCBI Taxonomy" id="2762292"/>
    <lineage>
        <taxon>Bacteria</taxon>
        <taxon>Pseudomonadati</taxon>
        <taxon>Pseudomonadota</taxon>
        <taxon>Betaproteobacteria</taxon>
        <taxon>Burkholderiales</taxon>
        <taxon>Oxalobacteraceae</taxon>
        <taxon>Undibacterium</taxon>
    </lineage>
</organism>
<dbReference type="Proteomes" id="UP000650424">
    <property type="component" value="Unassembled WGS sequence"/>
</dbReference>
<reference evidence="2 3" key="1">
    <citation type="submission" date="2020-08" db="EMBL/GenBank/DDBJ databases">
        <title>Novel species isolated from subtropical streams in China.</title>
        <authorList>
            <person name="Lu H."/>
        </authorList>
    </citation>
    <scope>NUCLEOTIDE SEQUENCE [LARGE SCALE GENOMIC DNA]</scope>
    <source>
        <strain evidence="2 3">CY18W</strain>
    </source>
</reference>
<feature type="transmembrane region" description="Helical" evidence="1">
    <location>
        <begin position="246"/>
        <end position="265"/>
    </location>
</feature>
<dbReference type="Pfam" id="PF00574">
    <property type="entry name" value="CLP_protease"/>
    <property type="match status" value="1"/>
</dbReference>
<feature type="transmembrane region" description="Helical" evidence="1">
    <location>
        <begin position="176"/>
        <end position="198"/>
    </location>
</feature>
<dbReference type="EMBL" id="JACOGF010000004">
    <property type="protein sequence ID" value="MBC3917669.1"/>
    <property type="molecule type" value="Genomic_DNA"/>
</dbReference>
<feature type="transmembrane region" description="Helical" evidence="1">
    <location>
        <begin position="89"/>
        <end position="109"/>
    </location>
</feature>
<dbReference type="SUPFAM" id="SSF52096">
    <property type="entry name" value="ClpP/crotonase"/>
    <property type="match status" value="1"/>
</dbReference>
<protein>
    <submittedName>
        <fullName evidence="2">ATP-dependent Clp protease proteolytic subunit</fullName>
    </submittedName>
</protein>
<keyword evidence="1" id="KW-1133">Transmembrane helix</keyword>
<dbReference type="RefSeq" id="WP_186946921.1">
    <property type="nucleotide sequence ID" value="NZ_JACOGF010000004.1"/>
</dbReference>
<dbReference type="InterPro" id="IPR029045">
    <property type="entry name" value="ClpP/crotonase-like_dom_sf"/>
</dbReference>
<dbReference type="GO" id="GO:0006508">
    <property type="term" value="P:proteolysis"/>
    <property type="evidence" value="ECO:0007669"/>
    <property type="project" value="UniProtKB-KW"/>
</dbReference>
<keyword evidence="3" id="KW-1185">Reference proteome</keyword>
<name>A0ABR6ZPZ9_9BURK</name>
<sequence length="663" mass="72842">MRVVNLLILIILIGVSSTSMFRFVHNTPGFIGALVALCVWAAAYFLPWQALGQHTTPRQISRAKKFTIAGIILLGLTCIFLVVEGRLFAKTLVGLLIFSAPFVLNIIALNRRLLELEVAAIEDAPSAEYGVQAATEMSLANRINKDFSTEFSNEAEQRHSQNYFLRHWRGELPLSVAYWLNGVLIGNLLIGALIITLTRLSELADSSLRMISVIGLASYVLTGLAWSWAMVGVWRSASKHNRRGGSAGVALLVQASIVLSVIYLGQKVRDIVWPQMREYTLIAMGKDSMSKIDISASPKGDSLYLRGSFGEGSASKFAAELAKAGQIKFIVLNSQGGRLLEADKIASMVSERKLDTYVEGVCVSACTYVFLAGRDRAATVNAKIGFHQPSFPGLEGAALIAATNNMLNKYRSINLPESFVTKIGQTPASNMWYPSREEMIAARVITRTSLGGEANTSPFSSMSSKAEIALTLKNNTIWQGYEAHYPGKIDAVSDILWKMKLQGANDASMQNAVRKYMTTAFAELLKTVDDEHLDLFAQLMKDQMQAARQVSPQACGQLLKSELDVRHTLPPAIVDKEKQFLESALKSTPRSKVIKKQSRAFQTSLLQVTTRLSPEQLKIVGNPPAYANQPALQCDAMIALYQNILQLRPVERHIVLSGILQDN</sequence>
<dbReference type="InterPro" id="IPR023562">
    <property type="entry name" value="ClpP/TepA"/>
</dbReference>
<feature type="transmembrane region" description="Helical" evidence="1">
    <location>
        <begin position="210"/>
        <end position="234"/>
    </location>
</feature>
<dbReference type="GO" id="GO:0008233">
    <property type="term" value="F:peptidase activity"/>
    <property type="evidence" value="ECO:0007669"/>
    <property type="project" value="UniProtKB-KW"/>
</dbReference>